<evidence type="ECO:0000313" key="2">
    <source>
        <dbReference type="EMBL" id="AIY84616.1"/>
    </source>
</evidence>
<dbReference type="OrthoDB" id="1624765at2"/>
<gene>
    <name evidence="2" type="ORF">U729_1771</name>
</gene>
<reference evidence="2 3" key="1">
    <citation type="journal article" date="2015" name="Infect. Genet. Evol.">
        <title>Genomic sequences of six botulinum neurotoxin-producing strains representing three clostridial species illustrate the mobility and diversity of botulinum neurotoxin genes.</title>
        <authorList>
            <person name="Smith T.J."/>
            <person name="Hill K.K."/>
            <person name="Xie G."/>
            <person name="Foley B.T."/>
            <person name="Williamson C.H."/>
            <person name="Foster J.T."/>
            <person name="Johnson S.L."/>
            <person name="Chertkov O."/>
            <person name="Teshima H."/>
            <person name="Gibbons H.S."/>
            <person name="Johnsky L.A."/>
            <person name="Karavis M.A."/>
            <person name="Smith L.A."/>
        </authorList>
    </citation>
    <scope>NUCLEOTIDE SEQUENCE [LARGE SCALE GENOMIC DNA]</scope>
    <source>
        <strain evidence="2">Sullivan</strain>
    </source>
</reference>
<name>A0A0A7G0I4_9CLOT</name>
<keyword evidence="1" id="KW-1133">Transmembrane helix</keyword>
<dbReference type="InterPro" id="IPR010181">
    <property type="entry name" value="CGCAxxGCC_motif"/>
</dbReference>
<dbReference type="RefSeq" id="WP_039313808.1">
    <property type="nucleotide sequence ID" value="NZ_CP006905.1"/>
</dbReference>
<dbReference type="AlphaFoldDB" id="A0A0A7G0I4"/>
<dbReference type="eggNOG" id="ENOG5033D30">
    <property type="taxonomic scope" value="Bacteria"/>
</dbReference>
<dbReference type="EMBL" id="CP006905">
    <property type="protein sequence ID" value="AIY84616.1"/>
    <property type="molecule type" value="Genomic_DNA"/>
</dbReference>
<accession>A0A0A7G0I4</accession>
<sequence length="122" mass="13346">MTKPSEYHKQGYTCAEAIIKSYNEEHSTDIPVALGSGMGAGVTVGSLCGAVNASVLIIGYIKGRKSKLEQNEARTYSKELMTRIREKYSSEICLDLKRSKVGCGEIIDFSYDALNDLLNSSK</sequence>
<dbReference type="NCBIfam" id="TIGR01909">
    <property type="entry name" value="C_GCAxxG_C_C"/>
    <property type="match status" value="1"/>
</dbReference>
<keyword evidence="1" id="KW-0812">Transmembrane</keyword>
<dbReference type="KEGG" id="cbv:U729_1771"/>
<keyword evidence="1" id="KW-0472">Membrane</keyword>
<protein>
    <submittedName>
        <fullName evidence="2">C_GCAxxG_C_C family protein</fullName>
    </submittedName>
</protein>
<organism evidence="2 3">
    <name type="scientific">Clostridium baratii str. Sullivan</name>
    <dbReference type="NCBI Taxonomy" id="1415775"/>
    <lineage>
        <taxon>Bacteria</taxon>
        <taxon>Bacillati</taxon>
        <taxon>Bacillota</taxon>
        <taxon>Clostridia</taxon>
        <taxon>Eubacteriales</taxon>
        <taxon>Clostridiaceae</taxon>
        <taxon>Clostridium</taxon>
    </lineage>
</organism>
<proteinExistence type="predicted"/>
<evidence type="ECO:0000313" key="3">
    <source>
        <dbReference type="Proteomes" id="UP000030635"/>
    </source>
</evidence>
<dbReference type="STRING" id="1561.NPD11_1251"/>
<evidence type="ECO:0000256" key="1">
    <source>
        <dbReference type="SAM" id="Phobius"/>
    </source>
</evidence>
<dbReference type="HOGENOM" id="CLU_091283_5_1_9"/>
<keyword evidence="3" id="KW-1185">Reference proteome</keyword>
<dbReference type="Proteomes" id="UP000030635">
    <property type="component" value="Chromosome"/>
</dbReference>
<feature type="transmembrane region" description="Helical" evidence="1">
    <location>
        <begin position="38"/>
        <end position="61"/>
    </location>
</feature>
<dbReference type="Pfam" id="PF09719">
    <property type="entry name" value="C_GCAxxG_C_C"/>
    <property type="match status" value="1"/>
</dbReference>
<dbReference type="SUPFAM" id="SSF48695">
    <property type="entry name" value="Multiheme cytochromes"/>
    <property type="match status" value="1"/>
</dbReference>
<dbReference type="InterPro" id="IPR036280">
    <property type="entry name" value="Multihaem_cyt_sf"/>
</dbReference>